<dbReference type="GO" id="GO:0031054">
    <property type="term" value="P:pre-miRNA processing"/>
    <property type="evidence" value="ECO:0007669"/>
    <property type="project" value="TreeGrafter"/>
</dbReference>
<keyword evidence="2" id="KW-0963">Cytoplasm</keyword>
<organismHost>
    <name type="scientific">Pyramimonas plurioculata</name>
    <dbReference type="NCBI Taxonomy" id="36893"/>
</organismHost>
<evidence type="ECO:0000259" key="3">
    <source>
        <dbReference type="PROSITE" id="PS51857"/>
    </source>
</evidence>
<dbReference type="InterPro" id="IPR002059">
    <property type="entry name" value="CSP_DNA-bd"/>
</dbReference>
<dbReference type="InterPro" id="IPR051373">
    <property type="entry name" value="Lin-28_RNA-binding"/>
</dbReference>
<dbReference type="GO" id="GO:0003729">
    <property type="term" value="F:mRNA binding"/>
    <property type="evidence" value="ECO:0007669"/>
    <property type="project" value="TreeGrafter"/>
</dbReference>
<dbReference type="PROSITE" id="PS51857">
    <property type="entry name" value="CSD_2"/>
    <property type="match status" value="1"/>
</dbReference>
<dbReference type="PANTHER" id="PTHR46109:SF1">
    <property type="entry name" value="PROTEIN LIN-28 HOMOLOG"/>
    <property type="match status" value="1"/>
</dbReference>
<proteinExistence type="predicted"/>
<evidence type="ECO:0000256" key="2">
    <source>
        <dbReference type="ARBA" id="ARBA00022490"/>
    </source>
</evidence>
<evidence type="ECO:0000256" key="1">
    <source>
        <dbReference type="ARBA" id="ARBA00004496"/>
    </source>
</evidence>
<dbReference type="Gene3D" id="2.40.50.140">
    <property type="entry name" value="Nucleic acid-binding proteins"/>
    <property type="match status" value="1"/>
</dbReference>
<protein>
    <recommendedName>
        <fullName evidence="3">CSD domain-containing protein</fullName>
    </recommendedName>
</protein>
<name>A0A7M3UNU2_POV01</name>
<sequence length="125" mass="13929">MSSSTITNQQELSNIQSIRETELLEEMVDTIEHGDVIGNCKWFNKKLGYGFITVYNGDKKGCNIFVHHSGICPLNSNFKTLRKGEYVHFNIIDGQNGPQATHVTGVCGGPLMCDNVEMRRPHTTA</sequence>
<dbReference type="EMBL" id="MT663536">
    <property type="protein sequence ID" value="QOI90377.1"/>
    <property type="molecule type" value="Genomic_DNA"/>
</dbReference>
<comment type="subcellular location">
    <subcellularLocation>
        <location evidence="1">Cytoplasm</location>
    </subcellularLocation>
</comment>
<organism evidence="4">
    <name type="scientific">Pyramimonas orientalis virus</name>
    <name type="common">PoV01</name>
    <dbReference type="NCBI Taxonomy" id="455367"/>
    <lineage>
        <taxon>Viruses</taxon>
        <taxon>Varidnaviria</taxon>
        <taxon>Bamfordvirae</taxon>
        <taxon>Nucleocytoviricota</taxon>
        <taxon>Megaviricetes</taxon>
        <taxon>Imitervirales</taxon>
        <taxon>Allomimiviridae</taxon>
        <taxon>Heliosvirus</taxon>
        <taxon>Heliosvirus raunefjordenense</taxon>
    </lineage>
</organism>
<reference evidence="4" key="1">
    <citation type="submission" date="2020-06" db="EMBL/GenBank/DDBJ databases">
        <title>Lateral gene transfer of anion-conducting channel rhodopsins between green algae and giant viruses.</title>
        <authorList>
            <person name="Rozenberg A."/>
            <person name="Oppermann J."/>
            <person name="Wietek J."/>
            <person name="Fernandez Lahore R.G."/>
            <person name="Sandaa R.-A."/>
            <person name="Bratbak G."/>
            <person name="Hegemann P."/>
            <person name="Beja O."/>
        </authorList>
    </citation>
    <scope>NUCLEOTIDE SEQUENCE</scope>
    <source>
        <strain evidence="4">01B</strain>
    </source>
</reference>
<dbReference type="InterPro" id="IPR012340">
    <property type="entry name" value="NA-bd_OB-fold"/>
</dbReference>
<accession>A0A7M3UNU2</accession>
<dbReference type="PRINTS" id="PR00050">
    <property type="entry name" value="COLDSHOCK"/>
</dbReference>
<dbReference type="InterPro" id="IPR011129">
    <property type="entry name" value="CSD"/>
</dbReference>
<evidence type="ECO:0000313" key="4">
    <source>
        <dbReference type="EMBL" id="QOI90377.1"/>
    </source>
</evidence>
<gene>
    <name evidence="4" type="ORF">HWQ62_00240</name>
</gene>
<dbReference type="Pfam" id="PF00313">
    <property type="entry name" value="CSD"/>
    <property type="match status" value="1"/>
</dbReference>
<dbReference type="PANTHER" id="PTHR46109">
    <property type="entry name" value="PROTEIN LIN-28"/>
    <property type="match status" value="1"/>
</dbReference>
<dbReference type="SUPFAM" id="SSF50249">
    <property type="entry name" value="Nucleic acid-binding proteins"/>
    <property type="match status" value="1"/>
</dbReference>
<dbReference type="CDD" id="cd04458">
    <property type="entry name" value="CSP_CDS"/>
    <property type="match status" value="1"/>
</dbReference>
<feature type="domain" description="CSD" evidence="3">
    <location>
        <begin position="35"/>
        <end position="105"/>
    </location>
</feature>
<dbReference type="SMART" id="SM00357">
    <property type="entry name" value="CSP"/>
    <property type="match status" value="1"/>
</dbReference>